<reference evidence="3" key="1">
    <citation type="journal article" date="2011" name="Proc. Natl. Acad. Sci. U.S.A.">
        <title>Obligate biotrophy features unraveled by the genomic analysis of rust fungi.</title>
        <authorList>
            <person name="Duplessis S."/>
            <person name="Cuomo C.A."/>
            <person name="Lin Y.-C."/>
            <person name="Aerts A."/>
            <person name="Tisserant E."/>
            <person name="Veneault-Fourrey C."/>
            <person name="Joly D.L."/>
            <person name="Hacquard S."/>
            <person name="Amselem J."/>
            <person name="Cantarel B.L."/>
            <person name="Chiu R."/>
            <person name="Coutinho P.M."/>
            <person name="Feau N."/>
            <person name="Field M."/>
            <person name="Frey P."/>
            <person name="Gelhaye E."/>
            <person name="Goldberg J."/>
            <person name="Grabherr M.G."/>
            <person name="Kodira C.D."/>
            <person name="Kohler A."/>
            <person name="Kuees U."/>
            <person name="Lindquist E.A."/>
            <person name="Lucas S.M."/>
            <person name="Mago R."/>
            <person name="Mauceli E."/>
            <person name="Morin E."/>
            <person name="Murat C."/>
            <person name="Pangilinan J.L."/>
            <person name="Park R."/>
            <person name="Pearson M."/>
            <person name="Quesneville H."/>
            <person name="Rouhier N."/>
            <person name="Sakthikumar S."/>
            <person name="Salamov A.A."/>
            <person name="Schmutz J."/>
            <person name="Selles B."/>
            <person name="Shapiro H."/>
            <person name="Tanguay P."/>
            <person name="Tuskan G.A."/>
            <person name="Henrissat B."/>
            <person name="Van de Peer Y."/>
            <person name="Rouze P."/>
            <person name="Ellis J.G."/>
            <person name="Dodds P.N."/>
            <person name="Schein J.E."/>
            <person name="Zhong S."/>
            <person name="Hamelin R.C."/>
            <person name="Grigoriev I.V."/>
            <person name="Szabo L.J."/>
            <person name="Martin F."/>
        </authorList>
    </citation>
    <scope>NUCLEOTIDE SEQUENCE [LARGE SCALE GENOMIC DNA]</scope>
    <source>
        <strain evidence="3">98AG31 / pathotype 3-4-7</strain>
    </source>
</reference>
<dbReference type="Proteomes" id="UP000001072">
    <property type="component" value="Unassembled WGS sequence"/>
</dbReference>
<accession>F4R3Q1</accession>
<proteinExistence type="predicted"/>
<dbReference type="AlphaFoldDB" id="F4R3Q1"/>
<evidence type="ECO:0000313" key="2">
    <source>
        <dbReference type="EMBL" id="EGG12668.1"/>
    </source>
</evidence>
<dbReference type="KEGG" id="mlr:MELLADRAFT_86878"/>
<organism evidence="3">
    <name type="scientific">Melampsora larici-populina (strain 98AG31 / pathotype 3-4-7)</name>
    <name type="common">Poplar leaf rust fungus</name>
    <dbReference type="NCBI Taxonomy" id="747676"/>
    <lineage>
        <taxon>Eukaryota</taxon>
        <taxon>Fungi</taxon>
        <taxon>Dikarya</taxon>
        <taxon>Basidiomycota</taxon>
        <taxon>Pucciniomycotina</taxon>
        <taxon>Pucciniomycetes</taxon>
        <taxon>Pucciniales</taxon>
        <taxon>Melampsoraceae</taxon>
        <taxon>Melampsora</taxon>
    </lineage>
</organism>
<protein>
    <submittedName>
        <fullName evidence="2">Uncharacterized protein</fullName>
    </submittedName>
</protein>
<gene>
    <name evidence="2" type="ORF">MELLADRAFT_86878</name>
</gene>
<evidence type="ECO:0000256" key="1">
    <source>
        <dbReference type="SAM" id="MobiDB-lite"/>
    </source>
</evidence>
<dbReference type="GeneID" id="18934324"/>
<dbReference type="EMBL" id="GL883090">
    <property type="protein sequence ID" value="EGG12668.1"/>
    <property type="molecule type" value="Genomic_DNA"/>
</dbReference>
<name>F4R3Q1_MELLP</name>
<dbReference type="HOGENOM" id="CLU_025212_2_0_1"/>
<dbReference type="InParanoid" id="F4R3Q1"/>
<evidence type="ECO:0000313" key="3">
    <source>
        <dbReference type="Proteomes" id="UP000001072"/>
    </source>
</evidence>
<feature type="region of interest" description="Disordered" evidence="1">
    <location>
        <begin position="304"/>
        <end position="363"/>
    </location>
</feature>
<feature type="compositionally biased region" description="Polar residues" evidence="1">
    <location>
        <begin position="317"/>
        <end position="336"/>
    </location>
</feature>
<dbReference type="VEuPathDB" id="FungiDB:MELLADRAFT_86878"/>
<keyword evidence="3" id="KW-1185">Reference proteome</keyword>
<dbReference type="RefSeq" id="XP_007403606.1">
    <property type="nucleotide sequence ID" value="XM_007403544.1"/>
</dbReference>
<sequence length="363" mass="40144">MTTVPVNREKGVLGQRNKDLGAMWTSLPDDHARVFKPHIFYTLSGLPKPQSEDDSDDDPEPDEVLQPEELVKLQELYDEIVCKDKVAKVYAKVAAGMPQGTSLPEFNRKSLKCVDRLHKQSNRMEFGYYLIASGTHAATNGQASEPGWCREYTSHPDMANYLHTKANFSTIFATHTQGLSVNEAVAKQIGHQPTSKPAKQASPGDLLKGNLARKLRSEIDNLLKIESRGFPRGPDPVNLLPSKYPKLELIQLPGSTLTSEKLKIGFDKMTSSTRQLWLNDFLNGKFKIKIKSVPGADEIEAVGGSNIDDDNRESGLAQGNNGLDVGNNNQSPNVGNELNDKYSHEEEEEEEWGGIDLSSFVPL</sequence>